<sequence length="177" mass="19775">MKTKHWMKWLAGGVVLLVLIATNLSVYQKEQLLKNGAVVILELAPVDPRSLMQGDYMALRYAITQSLQQQLQAQNDACHDSGAACVPASGTVIVELDAQRRAVRAEFDHGQILRAQDVVMKYHFSEHGLNIGTRSYFFQEGHAERFAGARYGEFRVDKEGTALLTYLLDAKGKRILP</sequence>
<dbReference type="InterPro" id="IPR025833">
    <property type="entry name" value="GDYXXLXY"/>
</dbReference>
<dbReference type="Proteomes" id="UP000317663">
    <property type="component" value="Unassembled WGS sequence"/>
</dbReference>
<evidence type="ECO:0008006" key="3">
    <source>
        <dbReference type="Google" id="ProtNLM"/>
    </source>
</evidence>
<dbReference type="Pfam" id="PF14345">
    <property type="entry name" value="GDYXXLXY"/>
    <property type="match status" value="1"/>
</dbReference>
<dbReference type="AlphaFoldDB" id="A0A502G6W4"/>
<evidence type="ECO:0000313" key="1">
    <source>
        <dbReference type="EMBL" id="TPG57321.1"/>
    </source>
</evidence>
<evidence type="ECO:0000313" key="2">
    <source>
        <dbReference type="Proteomes" id="UP000317663"/>
    </source>
</evidence>
<protein>
    <recommendedName>
        <fullName evidence="3">GDYXXLXY domain-containing protein</fullName>
    </recommendedName>
</protein>
<dbReference type="EMBL" id="RCZD01000014">
    <property type="protein sequence ID" value="TPG57321.1"/>
    <property type="molecule type" value="Genomic_DNA"/>
</dbReference>
<name>A0A502G6W4_9GAMM</name>
<accession>A0A502G6W4</accession>
<dbReference type="OrthoDB" id="4868247at2"/>
<proteinExistence type="predicted"/>
<dbReference type="RefSeq" id="WP_140474793.1">
    <property type="nucleotide sequence ID" value="NZ_RCZD01000014.1"/>
</dbReference>
<organism evidence="1 2">
    <name type="scientific">Ewingella americana</name>
    <dbReference type="NCBI Taxonomy" id="41202"/>
    <lineage>
        <taxon>Bacteria</taxon>
        <taxon>Pseudomonadati</taxon>
        <taxon>Pseudomonadota</taxon>
        <taxon>Gammaproteobacteria</taxon>
        <taxon>Enterobacterales</taxon>
        <taxon>Yersiniaceae</taxon>
        <taxon>Ewingella</taxon>
    </lineage>
</organism>
<gene>
    <name evidence="1" type="ORF">EAH77_21270</name>
</gene>
<keyword evidence="2" id="KW-1185">Reference proteome</keyword>
<reference evidence="1 2" key="1">
    <citation type="journal article" date="2019" name="Environ. Microbiol.">
        <title>Species interactions and distinct microbial communities in high Arctic permafrost affected cryosols are associated with the CH4 and CO2 gas fluxes.</title>
        <authorList>
            <person name="Altshuler I."/>
            <person name="Hamel J."/>
            <person name="Turney S."/>
            <person name="Magnuson E."/>
            <person name="Levesque R."/>
            <person name="Greer C."/>
            <person name="Whyte L.G."/>
        </authorList>
    </citation>
    <scope>NUCLEOTIDE SEQUENCE [LARGE SCALE GENOMIC DNA]</scope>
    <source>
        <strain evidence="1 2">E4</strain>
    </source>
</reference>
<comment type="caution">
    <text evidence="1">The sequence shown here is derived from an EMBL/GenBank/DDBJ whole genome shotgun (WGS) entry which is preliminary data.</text>
</comment>